<evidence type="ECO:0000259" key="2">
    <source>
        <dbReference type="Pfam" id="PF14289"/>
    </source>
</evidence>
<sequence length="544" mass="61082">MKNLFKGTLAFVMALVLFSSCEEKKVNELVLAGEISNYQNGMIEVSFGHDTEHVKVDVIDGKFSYQKQLKEPIEVALNIPQENPDMMRGNPRYIRFYVDNGNVNVKLNGDDFGKNPVIEGSSVYDDSKKYEDEIKRRYPEDPYAIYRKMSPLYGKTDQESIAKLKALQEEAAEVREKHWTATLETEEWFIDNYPNSYFSAVLVSQRNSGKRGGKKLHEVKAEVARLSSEIQATPIVKRLLARNESVAKTDKSLKEIMKDASNVSYKRDDSFKGSQFKGIKYLASFSNGNLCSIDNKGIVGIISPEGNLIRNIQVAAKGPKNAVAVGPDDKIYIPSAVMGVEKAKFRGRMVERQVVKKVEVYVFNEAGKQLEKFELKGMTNLFGLKVDAGYIAASDYDQRLIRLYNLETKEEVTAIENLRPCCLMLDFDINNKQQVVVANLASFRTHIYDFKGKLQATFGQRGKTLDDFHGCCNPVNVASLSNGAIVTVEKDPTRIKIFSKEGAKQIEGIEELVKGCAYIPMTVDKKENIYLASPEKGLVRCVAI</sequence>
<dbReference type="PROSITE" id="PS51257">
    <property type="entry name" value="PROKAR_LIPOPROTEIN"/>
    <property type="match status" value="1"/>
</dbReference>
<dbReference type="InterPro" id="IPR011042">
    <property type="entry name" value="6-blade_b-propeller_TolB-like"/>
</dbReference>
<feature type="coiled-coil region" evidence="1">
    <location>
        <begin position="157"/>
        <end position="184"/>
    </location>
</feature>
<feature type="domain" description="DUF4369" evidence="2">
    <location>
        <begin position="31"/>
        <end position="126"/>
    </location>
</feature>
<evidence type="ECO:0000313" key="4">
    <source>
        <dbReference type="Proteomes" id="UP000732105"/>
    </source>
</evidence>
<name>A0ABX1X134_9BACT</name>
<dbReference type="SUPFAM" id="SSF101898">
    <property type="entry name" value="NHL repeat"/>
    <property type="match status" value="1"/>
</dbReference>
<comment type="caution">
    <text evidence="3">The sequence shown here is derived from an EMBL/GenBank/DDBJ whole genome shotgun (WGS) entry which is preliminary data.</text>
</comment>
<dbReference type="InterPro" id="IPR025380">
    <property type="entry name" value="DUF4369"/>
</dbReference>
<protein>
    <submittedName>
        <fullName evidence="3">DUF4369 domain-containing protein</fullName>
    </submittedName>
</protein>
<keyword evidence="4" id="KW-1185">Reference proteome</keyword>
<evidence type="ECO:0000313" key="3">
    <source>
        <dbReference type="EMBL" id="NOU62080.1"/>
    </source>
</evidence>
<keyword evidence="1" id="KW-0175">Coiled coil</keyword>
<organism evidence="3 4">
    <name type="scientific">Marinifilum caeruleilacunae</name>
    <dbReference type="NCBI Taxonomy" id="2499076"/>
    <lineage>
        <taxon>Bacteria</taxon>
        <taxon>Pseudomonadati</taxon>
        <taxon>Bacteroidota</taxon>
        <taxon>Bacteroidia</taxon>
        <taxon>Marinilabiliales</taxon>
        <taxon>Marinifilaceae</taxon>
    </lineage>
</organism>
<dbReference type="EMBL" id="RZNH01000051">
    <property type="protein sequence ID" value="NOU62080.1"/>
    <property type="molecule type" value="Genomic_DNA"/>
</dbReference>
<evidence type="ECO:0000256" key="1">
    <source>
        <dbReference type="SAM" id="Coils"/>
    </source>
</evidence>
<dbReference type="RefSeq" id="WP_171597341.1">
    <property type="nucleotide sequence ID" value="NZ_RZNH01000051.1"/>
</dbReference>
<dbReference type="Gene3D" id="2.120.10.30">
    <property type="entry name" value="TolB, C-terminal domain"/>
    <property type="match status" value="1"/>
</dbReference>
<gene>
    <name evidence="3" type="ORF">ELS83_19960</name>
</gene>
<dbReference type="Proteomes" id="UP000732105">
    <property type="component" value="Unassembled WGS sequence"/>
</dbReference>
<accession>A0ABX1X134</accession>
<reference evidence="3 4" key="1">
    <citation type="submission" date="2018-12" db="EMBL/GenBank/DDBJ databases">
        <title>Marinifilum JC070 sp. nov., a marine bacterium isolated from Yongle Blue Hole in the South China Sea.</title>
        <authorList>
            <person name="Fu T."/>
        </authorList>
    </citation>
    <scope>NUCLEOTIDE SEQUENCE [LARGE SCALE GENOMIC DNA]</scope>
    <source>
        <strain evidence="3 4">JC070</strain>
    </source>
</reference>
<dbReference type="Pfam" id="PF14289">
    <property type="entry name" value="DUF4369"/>
    <property type="match status" value="1"/>
</dbReference>
<proteinExistence type="predicted"/>